<feature type="transmembrane region" description="Helical" evidence="1">
    <location>
        <begin position="60"/>
        <end position="80"/>
    </location>
</feature>
<reference evidence="2 3" key="1">
    <citation type="submission" date="2019-02" db="EMBL/GenBank/DDBJ databases">
        <title>Deep-cultivation of Planctomycetes and their phenomic and genomic characterization uncovers novel biology.</title>
        <authorList>
            <person name="Wiegand S."/>
            <person name="Jogler M."/>
            <person name="Boedeker C."/>
            <person name="Pinto D."/>
            <person name="Vollmers J."/>
            <person name="Rivas-Marin E."/>
            <person name="Kohn T."/>
            <person name="Peeters S.H."/>
            <person name="Heuer A."/>
            <person name="Rast P."/>
            <person name="Oberbeckmann S."/>
            <person name="Bunk B."/>
            <person name="Jeske O."/>
            <person name="Meyerdierks A."/>
            <person name="Storesund J.E."/>
            <person name="Kallscheuer N."/>
            <person name="Luecker S."/>
            <person name="Lage O.M."/>
            <person name="Pohl T."/>
            <person name="Merkel B.J."/>
            <person name="Hornburger P."/>
            <person name="Mueller R.-W."/>
            <person name="Bruemmer F."/>
            <person name="Labrenz M."/>
            <person name="Spormann A.M."/>
            <person name="Op Den Camp H."/>
            <person name="Overmann J."/>
            <person name="Amann R."/>
            <person name="Jetten M.S.M."/>
            <person name="Mascher T."/>
            <person name="Medema M.H."/>
            <person name="Devos D.P."/>
            <person name="Kaster A.-K."/>
            <person name="Ovreas L."/>
            <person name="Rohde M."/>
            <person name="Galperin M.Y."/>
            <person name="Jogler C."/>
        </authorList>
    </citation>
    <scope>NUCLEOTIDE SEQUENCE [LARGE SCALE GENOMIC DNA]</scope>
    <source>
        <strain evidence="2 3">Pan14r</strain>
    </source>
</reference>
<sequence length="442" mass="49411">MSDQEGDRWRGGPPRLAVGLRGVWAIGSIVLLVATWRLWIPWGSPDYPMVGFVRISWATAAWISLLSTIGVLITLGWILVRPTVRGVGTDVPAMAPMMTADRRWWIVAGGWIVLFVIDQHRLQPWAYQAALYALVFATMDVRRSKSWLIALASSVYLYSAAGKFDFQFAHTVGADLVTNLWSTVGGDPESLPESIRPRLALALPAGELLIAIGLWMPWTRRAAGIAAMGMHGVLLLVLGPLGLAHSRGVVLWNVLLIVQAWCLFVRPGWFDGRTRDEANDDVDDHADASGHRPTTDEWAGVVVRLVLVAALLMPLSERSGYWDHWLSWSLYSPHTSRLEVQFHQTATTRLPASVSRHLESDSDGDRWRTLDMAAWSLDCRGVPVYPQSRYQIALVDRLCRQHPIDDQVRGIVKSVSDRWTGQRQQTYRLGLEELSTSGPRSR</sequence>
<dbReference type="RefSeq" id="WP_146440895.1">
    <property type="nucleotide sequence ID" value="NZ_SJPL01000002.1"/>
</dbReference>
<evidence type="ECO:0000313" key="2">
    <source>
        <dbReference type="EMBL" id="TWT65597.1"/>
    </source>
</evidence>
<feature type="transmembrane region" description="Helical" evidence="1">
    <location>
        <begin position="222"/>
        <end position="243"/>
    </location>
</feature>
<feature type="transmembrane region" description="Helical" evidence="1">
    <location>
        <begin position="21"/>
        <end position="40"/>
    </location>
</feature>
<accession>A0A5C5XQW8</accession>
<dbReference type="OrthoDB" id="239293at2"/>
<keyword evidence="1" id="KW-0472">Membrane</keyword>
<evidence type="ECO:0000313" key="3">
    <source>
        <dbReference type="Proteomes" id="UP000317238"/>
    </source>
</evidence>
<keyword evidence="1" id="KW-1133">Transmembrane helix</keyword>
<dbReference type="EMBL" id="SJPL01000002">
    <property type="protein sequence ID" value="TWT65597.1"/>
    <property type="molecule type" value="Genomic_DNA"/>
</dbReference>
<protein>
    <recommendedName>
        <fullName evidence="4">Vitamin K-dependent gamma-carboxylase</fullName>
    </recommendedName>
</protein>
<keyword evidence="3" id="KW-1185">Reference proteome</keyword>
<comment type="caution">
    <text evidence="2">The sequence shown here is derived from an EMBL/GenBank/DDBJ whole genome shotgun (WGS) entry which is preliminary data.</text>
</comment>
<proteinExistence type="predicted"/>
<dbReference type="AlphaFoldDB" id="A0A5C5XQW8"/>
<keyword evidence="1" id="KW-0812">Transmembrane</keyword>
<feature type="transmembrane region" description="Helical" evidence="1">
    <location>
        <begin position="250"/>
        <end position="269"/>
    </location>
</feature>
<evidence type="ECO:0000256" key="1">
    <source>
        <dbReference type="SAM" id="Phobius"/>
    </source>
</evidence>
<organism evidence="2 3">
    <name type="scientific">Crateriforma conspicua</name>
    <dbReference type="NCBI Taxonomy" id="2527996"/>
    <lineage>
        <taxon>Bacteria</taxon>
        <taxon>Pseudomonadati</taxon>
        <taxon>Planctomycetota</taxon>
        <taxon>Planctomycetia</taxon>
        <taxon>Planctomycetales</taxon>
        <taxon>Planctomycetaceae</taxon>
        <taxon>Crateriforma</taxon>
    </lineage>
</organism>
<gene>
    <name evidence="2" type="ORF">Pan14r_51440</name>
</gene>
<dbReference type="Proteomes" id="UP000317238">
    <property type="component" value="Unassembled WGS sequence"/>
</dbReference>
<evidence type="ECO:0008006" key="4">
    <source>
        <dbReference type="Google" id="ProtNLM"/>
    </source>
</evidence>
<name>A0A5C5XQW8_9PLAN</name>